<feature type="domain" description="CoA carboxyltransferase C-terminal" evidence="2">
    <location>
        <begin position="307"/>
        <end position="527"/>
    </location>
</feature>
<name>A0A6N6N6Q1_9BACT</name>
<dbReference type="AlphaFoldDB" id="A0A6N6N6Q1"/>
<dbReference type="GO" id="GO:0004658">
    <property type="term" value="F:propionyl-CoA carboxylase activity"/>
    <property type="evidence" value="ECO:0007669"/>
    <property type="project" value="TreeGrafter"/>
</dbReference>
<evidence type="ECO:0000313" key="4">
    <source>
        <dbReference type="Proteomes" id="UP000438699"/>
    </source>
</evidence>
<protein>
    <recommendedName>
        <fullName evidence="2">CoA carboxyltransferase C-terminal domain-containing protein</fullName>
    </recommendedName>
</protein>
<evidence type="ECO:0000259" key="2">
    <source>
        <dbReference type="PROSITE" id="PS50989"/>
    </source>
</evidence>
<comment type="caution">
    <text evidence="3">The sequence shown here is derived from an EMBL/GenBank/DDBJ whole genome shotgun (WGS) entry which is preliminary data.</text>
</comment>
<dbReference type="PROSITE" id="PS50989">
    <property type="entry name" value="COA_CT_CTER"/>
    <property type="match status" value="1"/>
</dbReference>
<organism evidence="3 4">
    <name type="scientific">Pseudodesulfovibrio senegalensis</name>
    <dbReference type="NCBI Taxonomy" id="1721087"/>
    <lineage>
        <taxon>Bacteria</taxon>
        <taxon>Pseudomonadati</taxon>
        <taxon>Thermodesulfobacteriota</taxon>
        <taxon>Desulfovibrionia</taxon>
        <taxon>Desulfovibrionales</taxon>
        <taxon>Desulfovibrionaceae</taxon>
    </lineage>
</organism>
<feature type="region of interest" description="Disordered" evidence="1">
    <location>
        <begin position="53"/>
        <end position="72"/>
    </location>
</feature>
<feature type="compositionally biased region" description="Basic and acidic residues" evidence="1">
    <location>
        <begin position="30"/>
        <end position="42"/>
    </location>
</feature>
<dbReference type="InterPro" id="IPR051047">
    <property type="entry name" value="AccD/PCCB"/>
</dbReference>
<dbReference type="EMBL" id="WAIE01000001">
    <property type="protein sequence ID" value="KAB1443149.1"/>
    <property type="molecule type" value="Genomic_DNA"/>
</dbReference>
<dbReference type="InterPro" id="IPR011763">
    <property type="entry name" value="COA_CT_C"/>
</dbReference>
<dbReference type="PANTHER" id="PTHR43842">
    <property type="entry name" value="PROPIONYL-COA CARBOXYLASE BETA CHAIN"/>
    <property type="match status" value="1"/>
</dbReference>
<dbReference type="InterPro" id="IPR029045">
    <property type="entry name" value="ClpP/crotonase-like_dom_sf"/>
</dbReference>
<dbReference type="Gene3D" id="3.90.226.10">
    <property type="entry name" value="2-enoyl-CoA Hydratase, Chain A, domain 1"/>
    <property type="match status" value="2"/>
</dbReference>
<evidence type="ECO:0000313" key="3">
    <source>
        <dbReference type="EMBL" id="KAB1443149.1"/>
    </source>
</evidence>
<dbReference type="Pfam" id="PF01039">
    <property type="entry name" value="Carboxyl_trans"/>
    <property type="match status" value="1"/>
</dbReference>
<evidence type="ECO:0000256" key="1">
    <source>
        <dbReference type="SAM" id="MobiDB-lite"/>
    </source>
</evidence>
<proteinExistence type="predicted"/>
<accession>A0A6N6N6Q1</accession>
<dbReference type="PANTHER" id="PTHR43842:SF2">
    <property type="entry name" value="PROPIONYL-COA CARBOXYLASE BETA CHAIN, MITOCHONDRIAL"/>
    <property type="match status" value="1"/>
</dbReference>
<feature type="region of interest" description="Disordered" evidence="1">
    <location>
        <begin position="1"/>
        <end position="44"/>
    </location>
</feature>
<gene>
    <name evidence="3" type="ORF">F8A88_02475</name>
</gene>
<dbReference type="InterPro" id="IPR034733">
    <property type="entry name" value="AcCoA_carboxyl_beta"/>
</dbReference>
<feature type="compositionally biased region" description="Polar residues" evidence="1">
    <location>
        <begin position="1"/>
        <end position="10"/>
    </location>
</feature>
<reference evidence="3 4" key="1">
    <citation type="journal article" date="2017" name="Int. J. Syst. Evol. Microbiol.">
        <title>Desulfovibrio senegalensis sp. nov., a mesophilic sulfate reducer isolated from marine sediment.</title>
        <authorList>
            <person name="Thioye A."/>
            <person name="Gam Z.B.A."/>
            <person name="Mbengue M."/>
            <person name="Cayol J.L."/>
            <person name="Joseph-Bartoli M."/>
            <person name="Toure-Kane C."/>
            <person name="Labat M."/>
        </authorList>
    </citation>
    <scope>NUCLEOTIDE SEQUENCE [LARGE SCALE GENOMIC DNA]</scope>
    <source>
        <strain evidence="3 4">DSM 101509</strain>
    </source>
</reference>
<dbReference type="Proteomes" id="UP000438699">
    <property type="component" value="Unassembled WGS sequence"/>
</dbReference>
<dbReference type="SUPFAM" id="SSF52096">
    <property type="entry name" value="ClpP/crotonase"/>
    <property type="match status" value="2"/>
</dbReference>
<sequence>MVRSPATANPGQRRHGGRACAQGWHGSRRGRPDPDRDAPPGRRDRRARICHLQRSGPAVHAPRRSEYGNQPMNTPSLNRILHLADPGTYEPWRPVNGAGYHLGTISIGGRPVYVLATDTDNPVKASPYEGIKRQAAFLQHIADDPAPLVQLLDIPAHMKTLKGKTPIPRDAMRLLAGDQGIGGTYASLARLEGVVPRVTAIFDTIGAALSFPSALGDALIMTEDAALCIGRPDAVTHMTGQQTDFQRLGGATIHAATTGIAHATAKTEAGALTWMRQWLAYWPDRAGQPFPEAKPVQPANDLAALGPGLTECGFNAPLAMHTVIKGVADGGSWLEMGAEHAGECITGLCRVQGRPLAVVASDSTVRGGVLFPETCRKMTRFIRLCGQFAMPVAFLADTPGFMIGEQVEHHGIVQAAADLYAAIANSPSPKVCAVVRKAYSAGLYAMAGAGFGAKFWALPGASISVFGPEAIARFSDDRDMPEPARNAAREMLAGALDPQRFLDEELIDAVVSWEDLRPCLAGFAAGK</sequence>
<keyword evidence="4" id="KW-1185">Reference proteome</keyword>